<evidence type="ECO:0000313" key="2">
    <source>
        <dbReference type="EMBL" id="NYE08849.1"/>
    </source>
</evidence>
<name>A0A852TKK5_9BACI</name>
<feature type="chain" id="PRO_5038854287" evidence="1">
    <location>
        <begin position="22"/>
        <end position="181"/>
    </location>
</feature>
<reference evidence="3" key="2">
    <citation type="submission" date="2020-08" db="EMBL/GenBank/DDBJ databases">
        <title>The Agave Microbiome: Exploring the role of microbial communities in plant adaptations to desert environments.</title>
        <authorList>
            <person name="Partida-Martinez L.P."/>
        </authorList>
    </citation>
    <scope>NUCLEOTIDE SEQUENCE [LARGE SCALE GENOMIC DNA]</scope>
    <source>
        <strain evidence="3">AT2.8</strain>
    </source>
</reference>
<dbReference type="PROSITE" id="PS51257">
    <property type="entry name" value="PROKAR_LIPOPROTEIN"/>
    <property type="match status" value="1"/>
</dbReference>
<comment type="caution">
    <text evidence="2">The sequence shown here is derived from an EMBL/GenBank/DDBJ whole genome shotgun (WGS) entry which is preliminary data.</text>
</comment>
<evidence type="ECO:0000256" key="1">
    <source>
        <dbReference type="SAM" id="SignalP"/>
    </source>
</evidence>
<gene>
    <name evidence="2" type="ORF">F4694_005705</name>
</gene>
<keyword evidence="1" id="KW-0732">Signal</keyword>
<evidence type="ECO:0000313" key="3">
    <source>
        <dbReference type="Proteomes" id="UP000548423"/>
    </source>
</evidence>
<dbReference type="AlphaFoldDB" id="A0A852TKK5"/>
<sequence>MRKCKFLFIAVVLMLTLTGCEYPTLEKAIAETIPFEVQEVLYKTKSDGITIVLYTTKAEGKEVRHIKEPVLGVSFFEGNDEEGWKNDGPNGWEHAESETYSIYHENYTKYDDKGNVLKDIYVVFGEIKSENITAIEIADQDTEDYKKAKIMKKAGKRYYVGIGFRPQVRALNGNGEVIPQQ</sequence>
<protein>
    <submittedName>
        <fullName evidence="2">Uncharacterized protein</fullName>
    </submittedName>
</protein>
<organism evidence="2 3">
    <name type="scientific">Neobacillus niacini</name>
    <dbReference type="NCBI Taxonomy" id="86668"/>
    <lineage>
        <taxon>Bacteria</taxon>
        <taxon>Bacillati</taxon>
        <taxon>Bacillota</taxon>
        <taxon>Bacilli</taxon>
        <taxon>Bacillales</taxon>
        <taxon>Bacillaceae</taxon>
        <taxon>Neobacillus</taxon>
    </lineage>
</organism>
<reference evidence="3" key="1">
    <citation type="submission" date="2020-07" db="EMBL/GenBank/DDBJ databases">
        <authorList>
            <person name="Partida-Martinez L."/>
            <person name="Huntemann M."/>
            <person name="Clum A."/>
            <person name="Wang J."/>
            <person name="Palaniappan K."/>
            <person name="Ritter S."/>
            <person name="Chen I.-M."/>
            <person name="Stamatis D."/>
            <person name="Reddy T."/>
            <person name="O'Malley R."/>
            <person name="Daum C."/>
            <person name="Shapiro N."/>
            <person name="Ivanova N."/>
            <person name="Kyrpides N."/>
            <person name="Woyke T."/>
        </authorList>
    </citation>
    <scope>NUCLEOTIDE SEQUENCE [LARGE SCALE GENOMIC DNA]</scope>
    <source>
        <strain evidence="3">AT2.8</strain>
    </source>
</reference>
<dbReference type="EMBL" id="JACCBX010000016">
    <property type="protein sequence ID" value="NYE08849.1"/>
    <property type="molecule type" value="Genomic_DNA"/>
</dbReference>
<accession>A0A852TKK5</accession>
<dbReference type="Proteomes" id="UP000548423">
    <property type="component" value="Unassembled WGS sequence"/>
</dbReference>
<feature type="signal peptide" evidence="1">
    <location>
        <begin position="1"/>
        <end position="21"/>
    </location>
</feature>
<proteinExistence type="predicted"/>